<feature type="signal peptide" evidence="3">
    <location>
        <begin position="1"/>
        <end position="19"/>
    </location>
</feature>
<dbReference type="InterPro" id="IPR000792">
    <property type="entry name" value="Tscrpt_reg_LuxR_C"/>
</dbReference>
<dbReference type="InterPro" id="IPR011110">
    <property type="entry name" value="Reg_prop"/>
</dbReference>
<keyword evidence="6" id="KW-1185">Reference proteome</keyword>
<keyword evidence="1" id="KW-0597">Phosphoprotein</keyword>
<keyword evidence="2" id="KW-1133">Transmembrane helix</keyword>
<dbReference type="GO" id="GO:0003677">
    <property type="term" value="F:DNA binding"/>
    <property type="evidence" value="ECO:0007669"/>
    <property type="project" value="UniProtKB-KW"/>
</dbReference>
<dbReference type="Proteomes" id="UP000541352">
    <property type="component" value="Unassembled WGS sequence"/>
</dbReference>
<protein>
    <submittedName>
        <fullName evidence="5">Ligand-binding sensor domain-containing protein/DNA-binding CsgD family transcriptional regulator</fullName>
    </submittedName>
</protein>
<dbReference type="GO" id="GO:0006355">
    <property type="term" value="P:regulation of DNA-templated transcription"/>
    <property type="evidence" value="ECO:0007669"/>
    <property type="project" value="InterPro"/>
</dbReference>
<evidence type="ECO:0000259" key="4">
    <source>
        <dbReference type="SMART" id="SM00421"/>
    </source>
</evidence>
<evidence type="ECO:0000256" key="3">
    <source>
        <dbReference type="SAM" id="SignalP"/>
    </source>
</evidence>
<dbReference type="PANTHER" id="PTHR43547:SF2">
    <property type="entry name" value="HYBRID SIGNAL TRANSDUCTION HISTIDINE KINASE C"/>
    <property type="match status" value="1"/>
</dbReference>
<dbReference type="SUPFAM" id="SSF63829">
    <property type="entry name" value="Calcium-dependent phosphotriesterase"/>
    <property type="match status" value="2"/>
</dbReference>
<keyword evidence="2" id="KW-0472">Membrane</keyword>
<keyword evidence="3" id="KW-0732">Signal</keyword>
<dbReference type="InterPro" id="IPR016032">
    <property type="entry name" value="Sig_transdc_resp-reg_C-effctor"/>
</dbReference>
<comment type="caution">
    <text evidence="5">The sequence shown here is derived from an EMBL/GenBank/DDBJ whole genome shotgun (WGS) entry which is preliminary data.</text>
</comment>
<dbReference type="Gene3D" id="1.10.10.10">
    <property type="entry name" value="Winged helix-like DNA-binding domain superfamily/Winged helix DNA-binding domain"/>
    <property type="match status" value="1"/>
</dbReference>
<dbReference type="RefSeq" id="WP_183976421.1">
    <property type="nucleotide sequence ID" value="NZ_JACIBY010000008.1"/>
</dbReference>
<dbReference type="Pfam" id="PF07494">
    <property type="entry name" value="Reg_prop"/>
    <property type="match status" value="9"/>
</dbReference>
<proteinExistence type="predicted"/>
<feature type="chain" id="PRO_5031127276" evidence="3">
    <location>
        <begin position="20"/>
        <end position="1006"/>
    </location>
</feature>
<organism evidence="5 6">
    <name type="scientific">Runella defluvii</name>
    <dbReference type="NCBI Taxonomy" id="370973"/>
    <lineage>
        <taxon>Bacteria</taxon>
        <taxon>Pseudomonadati</taxon>
        <taxon>Bacteroidota</taxon>
        <taxon>Cytophagia</taxon>
        <taxon>Cytophagales</taxon>
        <taxon>Spirosomataceae</taxon>
        <taxon>Runella</taxon>
    </lineage>
</organism>
<keyword evidence="2" id="KW-0812">Transmembrane</keyword>
<feature type="domain" description="HTH luxR-type" evidence="4">
    <location>
        <begin position="946"/>
        <end position="1003"/>
    </location>
</feature>
<dbReference type="Gene3D" id="2.130.10.10">
    <property type="entry name" value="YVTN repeat-like/Quinoprotein amine dehydrogenase"/>
    <property type="match status" value="2"/>
</dbReference>
<dbReference type="SUPFAM" id="SSF46894">
    <property type="entry name" value="C-terminal effector domain of the bipartite response regulators"/>
    <property type="match status" value="1"/>
</dbReference>
<dbReference type="SMART" id="SM00421">
    <property type="entry name" value="HTH_LUXR"/>
    <property type="match status" value="1"/>
</dbReference>
<evidence type="ECO:0000256" key="2">
    <source>
        <dbReference type="SAM" id="Phobius"/>
    </source>
</evidence>
<dbReference type="PANTHER" id="PTHR43547">
    <property type="entry name" value="TWO-COMPONENT HISTIDINE KINASE"/>
    <property type="match status" value="1"/>
</dbReference>
<reference evidence="5 6" key="1">
    <citation type="submission" date="2020-08" db="EMBL/GenBank/DDBJ databases">
        <title>Genomic Encyclopedia of Type Strains, Phase IV (KMG-IV): sequencing the most valuable type-strain genomes for metagenomic binning, comparative biology and taxonomic classification.</title>
        <authorList>
            <person name="Goeker M."/>
        </authorList>
    </citation>
    <scope>NUCLEOTIDE SEQUENCE [LARGE SCALE GENOMIC DNA]</scope>
    <source>
        <strain evidence="5 6">DSM 17976</strain>
    </source>
</reference>
<sequence length="1006" mass="114338">MLRSSIFLLLVGFLQTALAQSNFEQFDYLTITEGLPHNTVFCLTQDQQGFIWAGTKDGLVRFDGYECRVFRQSGSGMSSFQGKSVHAILEDSKGNLWVGTQTEGLNLREVNTGEFRNLSNELPFKPLAKKWIKHLFEDRQGRIWIGTIGAGVWCYEPKIKKMRHFDASNSPLAFNEVANISQDSQGRIWIATSGKGIYYFDEKRIHPLHANGKNDTDFESFGKVFFNDKQGNLWVGTQGSGLYKIAKATLEIRRYAMPEGLSSNNVMGIAQATNGELLLATDGGGLNIFDPKTETFSSVQYGKTQGKLNSNALLNILVDRDANVWIGTFNGGINVYKAHKTRFETLTQTGSRKGELSHRSVLSICEAKNGQIYIGTDGGGLNRFDNRLKTFSPIPNQPVGYGSVVKTIFEDSRQRLWLGYFENGLSYFEPKTQRFKHFRFNPADRTTIGGNNVWTMTEDRSGKLWVGVLGGGLARLDDIEQGKFTRFNHHPKDTHSLSSDDIMVIFADKNDQIWVGTDTKGLNIFDTKTAKCQRFQYERENPKSVSANDIRCIFQDSKGRLWIGTESGGLNLWLGNGQFRHFTEQQGLISNAVMGIVEDKEGYLWVSTFRGVSRFEVDSNQWLNFDFTKNSYLTSNQFNQATGLRSDNGVLYFGGINGLTLIRPEEVRYLKKTPELVLTDFKLFNQSVPTGKLPDGRIVLNKSLEHASNVELSYADNVFSIGFAALDFTDPLKNQYAFQMVGFDREWRMTNSDQRLVTYTNLEPDTYVFRVKGANNNGVWSKEKTLTIVITPPFWQTWWFKLVMGLLTLALARLILQIYTSRREMALKQKVLESDRAILTLTNENLAAEQAILYLQNEKLETEIQSKNTELMATAVQMAHKNEILISIVEQLEDIRNIEETEKIKRLKSLKKTIETEIEGERSWEQFTLYFDEVNQNFTTELLKKHPSLTQNDLRMCALTRLNMTNKELAAILNISVTGVEKSRYRLKKRLDLTPKDDLAAYLRGF</sequence>
<dbReference type="EMBL" id="JACIBY010000008">
    <property type="protein sequence ID" value="MBB3839835.1"/>
    <property type="molecule type" value="Genomic_DNA"/>
</dbReference>
<dbReference type="Gene3D" id="2.60.40.10">
    <property type="entry name" value="Immunoglobulins"/>
    <property type="match status" value="1"/>
</dbReference>
<dbReference type="SUPFAM" id="SSF63825">
    <property type="entry name" value="YWTD domain"/>
    <property type="match status" value="1"/>
</dbReference>
<feature type="transmembrane region" description="Helical" evidence="2">
    <location>
        <begin position="798"/>
        <end position="816"/>
    </location>
</feature>
<evidence type="ECO:0000313" key="6">
    <source>
        <dbReference type="Proteomes" id="UP000541352"/>
    </source>
</evidence>
<dbReference type="InterPro" id="IPR015943">
    <property type="entry name" value="WD40/YVTN_repeat-like_dom_sf"/>
</dbReference>
<gene>
    <name evidence="5" type="ORF">FHS57_003846</name>
</gene>
<dbReference type="InterPro" id="IPR036388">
    <property type="entry name" value="WH-like_DNA-bd_sf"/>
</dbReference>
<keyword evidence="5" id="KW-0238">DNA-binding</keyword>
<dbReference type="GO" id="GO:0000155">
    <property type="term" value="F:phosphorelay sensor kinase activity"/>
    <property type="evidence" value="ECO:0007669"/>
    <property type="project" value="TreeGrafter"/>
</dbReference>
<accession>A0A7W6ERM5</accession>
<dbReference type="InterPro" id="IPR011123">
    <property type="entry name" value="Y_Y_Y"/>
</dbReference>
<dbReference type="InterPro" id="IPR013783">
    <property type="entry name" value="Ig-like_fold"/>
</dbReference>
<dbReference type="AlphaFoldDB" id="A0A7W6ERM5"/>
<dbReference type="Pfam" id="PF07495">
    <property type="entry name" value="Y_Y_Y"/>
    <property type="match status" value="1"/>
</dbReference>
<evidence type="ECO:0000256" key="1">
    <source>
        <dbReference type="ARBA" id="ARBA00022553"/>
    </source>
</evidence>
<evidence type="ECO:0000313" key="5">
    <source>
        <dbReference type="EMBL" id="MBB3839835.1"/>
    </source>
</evidence>
<name>A0A7W6ERM5_9BACT</name>
<dbReference type="FunFam" id="2.60.40.10:FF:000791">
    <property type="entry name" value="Two-component system sensor histidine kinase/response regulator"/>
    <property type="match status" value="1"/>
</dbReference>